<dbReference type="Pfam" id="PF10300">
    <property type="entry name" value="Iml2-TPR_39"/>
    <property type="match status" value="1"/>
</dbReference>
<dbReference type="InterPro" id="IPR019412">
    <property type="entry name" value="IML2/TPR_39"/>
</dbReference>
<accession>A0A8S2UFJ3</accession>
<sequence>MAKKFEPYRPWIPFNLTGKAAMTEHELHAKLVYAEALLIRALLTFIQDQSLFSFISGALKIKECHDL</sequence>
<evidence type="ECO:0000313" key="2">
    <source>
        <dbReference type="Proteomes" id="UP000676336"/>
    </source>
</evidence>
<proteinExistence type="predicted"/>
<dbReference type="PANTHER" id="PTHR31859">
    <property type="entry name" value="TETRATRICOPEPTIDE REPEAT PROTEIN 39 FAMILY MEMBER"/>
    <property type="match status" value="1"/>
</dbReference>
<name>A0A8S2UFJ3_9BILA</name>
<dbReference type="EMBL" id="CAJOBI010038471">
    <property type="protein sequence ID" value="CAF4312160.1"/>
    <property type="molecule type" value="Genomic_DNA"/>
</dbReference>
<comment type="caution">
    <text evidence="1">The sequence shown here is derived from an EMBL/GenBank/DDBJ whole genome shotgun (WGS) entry which is preliminary data.</text>
</comment>
<dbReference type="AlphaFoldDB" id="A0A8S2UFJ3"/>
<dbReference type="Proteomes" id="UP000676336">
    <property type="component" value="Unassembled WGS sequence"/>
</dbReference>
<protein>
    <submittedName>
        <fullName evidence="1">Uncharacterized protein</fullName>
    </submittedName>
</protein>
<dbReference type="PANTHER" id="PTHR31859:SF9">
    <property type="entry name" value="TETRATRICOPEPTIDE REPEAT PROTEIN 39B"/>
    <property type="match status" value="1"/>
</dbReference>
<gene>
    <name evidence="1" type="ORF">SMN809_LOCUS26590</name>
</gene>
<reference evidence="1" key="1">
    <citation type="submission" date="2021-02" db="EMBL/GenBank/DDBJ databases">
        <authorList>
            <person name="Nowell W R."/>
        </authorList>
    </citation>
    <scope>NUCLEOTIDE SEQUENCE</scope>
</reference>
<feature type="non-terminal residue" evidence="1">
    <location>
        <position position="1"/>
    </location>
</feature>
<organism evidence="1 2">
    <name type="scientific">Rotaria magnacalcarata</name>
    <dbReference type="NCBI Taxonomy" id="392030"/>
    <lineage>
        <taxon>Eukaryota</taxon>
        <taxon>Metazoa</taxon>
        <taxon>Spiralia</taxon>
        <taxon>Gnathifera</taxon>
        <taxon>Rotifera</taxon>
        <taxon>Eurotatoria</taxon>
        <taxon>Bdelloidea</taxon>
        <taxon>Philodinida</taxon>
        <taxon>Philodinidae</taxon>
        <taxon>Rotaria</taxon>
    </lineage>
</organism>
<evidence type="ECO:0000313" key="1">
    <source>
        <dbReference type="EMBL" id="CAF4312160.1"/>
    </source>
</evidence>